<keyword evidence="10" id="KW-1185">Reference proteome</keyword>
<keyword evidence="9" id="KW-0132">Cell division</keyword>
<keyword evidence="6" id="KW-0574">Periplasm</keyword>
<evidence type="ECO:0000256" key="4">
    <source>
        <dbReference type="ARBA" id="ARBA00013964"/>
    </source>
</evidence>
<comment type="similarity">
    <text evidence="3">Belongs to the AlgF family.</text>
</comment>
<evidence type="ECO:0000256" key="7">
    <source>
        <dbReference type="ARBA" id="ARBA00022841"/>
    </source>
</evidence>
<keyword evidence="9" id="KW-0131">Cell cycle</keyword>
<evidence type="ECO:0000256" key="6">
    <source>
        <dbReference type="ARBA" id="ARBA00022764"/>
    </source>
</evidence>
<comment type="pathway">
    <text evidence="2">Glycan biosynthesis; alginate biosynthesis.</text>
</comment>
<organism evidence="9 10">
    <name type="scientific">Pseudacidovorax intermedius</name>
    <dbReference type="NCBI Taxonomy" id="433924"/>
    <lineage>
        <taxon>Bacteria</taxon>
        <taxon>Pseudomonadati</taxon>
        <taxon>Pseudomonadota</taxon>
        <taxon>Betaproteobacteria</taxon>
        <taxon>Burkholderiales</taxon>
        <taxon>Comamonadaceae</taxon>
        <taxon>Pseudacidovorax</taxon>
    </lineage>
</organism>
<dbReference type="GO" id="GO:0042121">
    <property type="term" value="P:alginic acid biosynthetic process"/>
    <property type="evidence" value="ECO:0007669"/>
    <property type="project" value="UniProtKB-UniPathway"/>
</dbReference>
<evidence type="ECO:0000313" key="9">
    <source>
        <dbReference type="EMBL" id="KTT14787.1"/>
    </source>
</evidence>
<keyword evidence="7" id="KW-0016">Alginate biosynthesis</keyword>
<dbReference type="InterPro" id="IPR035422">
    <property type="entry name" value="AlgF"/>
</dbReference>
<name>A0A147GMT0_9BURK</name>
<sequence length="237" mass="24296">MPFFSKRARHAGAALLPHFVVAAVFSFGTAMPGQAQEGALSQLYAARPPAGSSFVRVVNPTAETLLVQVAGGPAQRIGPQAPATSYAIVAGGKPFVVQVGGKKAATLDVKPDSFGTWVLRREGGGHAFTAIDDTGDVPDALKAELRFYNLVPGCAKAQLQIAPAGTPVVRDVAPMSAGARSVNPVQAQLAAACGIAASAAQALPALQAGDHLSLFMTGSADKPVLTMQPARTDAFRR</sequence>
<evidence type="ECO:0000256" key="5">
    <source>
        <dbReference type="ARBA" id="ARBA00022729"/>
    </source>
</evidence>
<keyword evidence="5 8" id="KW-0732">Signal</keyword>
<protein>
    <recommendedName>
        <fullName evidence="4">Alginate biosynthesis protein AlgF</fullName>
    </recommendedName>
</protein>
<evidence type="ECO:0000256" key="3">
    <source>
        <dbReference type="ARBA" id="ARBA00010033"/>
    </source>
</evidence>
<dbReference type="Proteomes" id="UP000072741">
    <property type="component" value="Unassembled WGS sequence"/>
</dbReference>
<evidence type="ECO:0000256" key="1">
    <source>
        <dbReference type="ARBA" id="ARBA00004418"/>
    </source>
</evidence>
<feature type="signal peptide" evidence="8">
    <location>
        <begin position="1"/>
        <end position="22"/>
    </location>
</feature>
<dbReference type="AlphaFoldDB" id="A0A147GMT0"/>
<evidence type="ECO:0000256" key="8">
    <source>
        <dbReference type="SAM" id="SignalP"/>
    </source>
</evidence>
<dbReference type="PATRIC" id="fig|433924.3.peg.1598"/>
<evidence type="ECO:0000313" key="10">
    <source>
        <dbReference type="Proteomes" id="UP000072741"/>
    </source>
</evidence>
<comment type="subcellular location">
    <subcellularLocation>
        <location evidence="1">Periplasm</location>
    </subcellularLocation>
</comment>
<dbReference type="UniPathway" id="UPA00286"/>
<reference evidence="9 10" key="1">
    <citation type="journal article" date="2016" name="Front. Microbiol.">
        <title>Genomic Resource of Rice Seed Associated Bacteria.</title>
        <authorList>
            <person name="Midha S."/>
            <person name="Bansal K."/>
            <person name="Sharma S."/>
            <person name="Kumar N."/>
            <person name="Patil P.P."/>
            <person name="Chaudhry V."/>
            <person name="Patil P.B."/>
        </authorList>
    </citation>
    <scope>NUCLEOTIDE SEQUENCE [LARGE SCALE GENOMIC DNA]</scope>
    <source>
        <strain evidence="9 10">NS331</strain>
    </source>
</reference>
<dbReference type="GO" id="GO:0042597">
    <property type="term" value="C:periplasmic space"/>
    <property type="evidence" value="ECO:0007669"/>
    <property type="project" value="UniProtKB-SubCell"/>
</dbReference>
<proteinExistence type="inferred from homology"/>
<comment type="caution">
    <text evidence="9">The sequence shown here is derived from an EMBL/GenBank/DDBJ whole genome shotgun (WGS) entry which is preliminary data.</text>
</comment>
<accession>A0A147GMT0</accession>
<dbReference type="Pfam" id="PF11182">
    <property type="entry name" value="AlgF"/>
    <property type="match status" value="1"/>
</dbReference>
<feature type="chain" id="PRO_5007546756" description="Alginate biosynthesis protein AlgF" evidence="8">
    <location>
        <begin position="23"/>
        <end position="237"/>
    </location>
</feature>
<dbReference type="EMBL" id="LDSL01000170">
    <property type="protein sequence ID" value="KTT14787.1"/>
    <property type="molecule type" value="Genomic_DNA"/>
</dbReference>
<evidence type="ECO:0000256" key="2">
    <source>
        <dbReference type="ARBA" id="ARBA00005182"/>
    </source>
</evidence>
<gene>
    <name evidence="9" type="ORF">NS331_22410</name>
</gene>
<dbReference type="GO" id="GO:0051301">
    <property type="term" value="P:cell division"/>
    <property type="evidence" value="ECO:0007669"/>
    <property type="project" value="UniProtKB-KW"/>
</dbReference>